<evidence type="ECO:0000256" key="5">
    <source>
        <dbReference type="RuleBase" id="RU361262"/>
    </source>
</evidence>
<evidence type="ECO:0000256" key="1">
    <source>
        <dbReference type="ARBA" id="ARBA00022801"/>
    </source>
</evidence>
<comment type="similarity">
    <text evidence="5">Belongs to the patatin family.</text>
</comment>
<feature type="active site" description="Nucleophile" evidence="4">
    <location>
        <position position="329"/>
    </location>
</feature>
<dbReference type="InterPro" id="IPR002641">
    <property type="entry name" value="PNPLA_dom"/>
</dbReference>
<comment type="domain">
    <text evidence="5">The nitrogen atoms of the two glycine residues in the GGXR motif define the oxyanion hole, and stabilize the oxyanion that forms during the nucleophilic attack by the catalytic serine during substrate cleavage.</text>
</comment>
<keyword evidence="3 4" id="KW-0443">Lipid metabolism</keyword>
<keyword evidence="2 4" id="KW-0442">Lipid degradation</keyword>
<feature type="short sequence motif" description="GXSXG" evidence="4">
    <location>
        <begin position="327"/>
        <end position="331"/>
    </location>
</feature>
<keyword evidence="9" id="KW-1185">Reference proteome</keyword>
<keyword evidence="1 4" id="KW-0378">Hydrolase</keyword>
<dbReference type="GO" id="GO:0016301">
    <property type="term" value="F:kinase activity"/>
    <property type="evidence" value="ECO:0007669"/>
    <property type="project" value="UniProtKB-KW"/>
</dbReference>
<dbReference type="PROSITE" id="PS51635">
    <property type="entry name" value="PNPLA"/>
    <property type="match status" value="1"/>
</dbReference>
<keyword evidence="8" id="KW-0418">Kinase</keyword>
<dbReference type="Gene3D" id="3.40.1090.10">
    <property type="entry name" value="Cytosolic phospholipase A2 catalytic domain"/>
    <property type="match status" value="2"/>
</dbReference>
<proteinExistence type="inferred from homology"/>
<name>A0AAE0G6W9_9CHLO</name>
<accession>A0AAE0G6W9</accession>
<protein>
    <recommendedName>
        <fullName evidence="5">Patatin</fullName>
        <ecNumber evidence="5">3.1.1.-</ecNumber>
    </recommendedName>
</protein>
<comment type="function">
    <text evidence="5">Lipolytic acyl hydrolase (LAH).</text>
</comment>
<dbReference type="EC" id="3.1.1.-" evidence="5"/>
<keyword evidence="8" id="KW-0808">Transferase</keyword>
<dbReference type="GO" id="GO:0052689">
    <property type="term" value="F:carboxylic ester hydrolase activity"/>
    <property type="evidence" value="ECO:0007669"/>
    <property type="project" value="UniProtKB-ARBA"/>
</dbReference>
<feature type="active site" description="Proton acceptor" evidence="4">
    <location>
        <position position="495"/>
    </location>
</feature>
<dbReference type="GO" id="GO:0016042">
    <property type="term" value="P:lipid catabolic process"/>
    <property type="evidence" value="ECO:0007669"/>
    <property type="project" value="UniProtKB-UniRule"/>
</dbReference>
<feature type="compositionally biased region" description="Basic and acidic residues" evidence="6">
    <location>
        <begin position="735"/>
        <end position="751"/>
    </location>
</feature>
<dbReference type="SUPFAM" id="SSF52151">
    <property type="entry name" value="FabD/lysophospholipase-like"/>
    <property type="match status" value="1"/>
</dbReference>
<dbReference type="AlphaFoldDB" id="A0AAE0G6W9"/>
<evidence type="ECO:0000313" key="8">
    <source>
        <dbReference type="EMBL" id="KAK3272725.1"/>
    </source>
</evidence>
<feature type="compositionally biased region" description="Basic and acidic residues" evidence="6">
    <location>
        <begin position="864"/>
        <end position="885"/>
    </location>
</feature>
<comment type="caution">
    <text evidence="4">Lacks conserved residue(s) required for the propagation of feature annotation.</text>
</comment>
<comment type="caution">
    <text evidence="8">The sequence shown here is derived from an EMBL/GenBank/DDBJ whole genome shotgun (WGS) entry which is preliminary data.</text>
</comment>
<dbReference type="PANTHER" id="PTHR14226">
    <property type="entry name" value="NEUROPATHY TARGET ESTERASE/SWISS CHEESE D.MELANOGASTER"/>
    <property type="match status" value="1"/>
</dbReference>
<feature type="compositionally biased region" description="Basic and acidic residues" evidence="6">
    <location>
        <begin position="895"/>
        <end position="909"/>
    </location>
</feature>
<dbReference type="Pfam" id="PF01734">
    <property type="entry name" value="Patatin"/>
    <property type="match status" value="1"/>
</dbReference>
<feature type="domain" description="PNPLA" evidence="7">
    <location>
        <begin position="296"/>
        <end position="508"/>
    </location>
</feature>
<feature type="compositionally biased region" description="Low complexity" evidence="6">
    <location>
        <begin position="771"/>
        <end position="831"/>
    </location>
</feature>
<reference evidence="8 9" key="1">
    <citation type="journal article" date="2015" name="Genome Biol. Evol.">
        <title>Comparative Genomics of a Bacterivorous Green Alga Reveals Evolutionary Causalities and Consequences of Phago-Mixotrophic Mode of Nutrition.</title>
        <authorList>
            <person name="Burns J.A."/>
            <person name="Paasch A."/>
            <person name="Narechania A."/>
            <person name="Kim E."/>
        </authorList>
    </citation>
    <scope>NUCLEOTIDE SEQUENCE [LARGE SCALE GENOMIC DNA]</scope>
    <source>
        <strain evidence="8 9">PLY_AMNH</strain>
    </source>
</reference>
<evidence type="ECO:0000259" key="7">
    <source>
        <dbReference type="PROSITE" id="PS51635"/>
    </source>
</evidence>
<organism evidence="8 9">
    <name type="scientific">Cymbomonas tetramitiformis</name>
    <dbReference type="NCBI Taxonomy" id="36881"/>
    <lineage>
        <taxon>Eukaryota</taxon>
        <taxon>Viridiplantae</taxon>
        <taxon>Chlorophyta</taxon>
        <taxon>Pyramimonadophyceae</taxon>
        <taxon>Pyramimonadales</taxon>
        <taxon>Pyramimonadaceae</taxon>
        <taxon>Cymbomonas</taxon>
    </lineage>
</organism>
<evidence type="ECO:0000256" key="2">
    <source>
        <dbReference type="ARBA" id="ARBA00022963"/>
    </source>
</evidence>
<dbReference type="EMBL" id="LGRX02008819">
    <property type="protein sequence ID" value="KAK3272725.1"/>
    <property type="molecule type" value="Genomic_DNA"/>
</dbReference>
<dbReference type="InterPro" id="IPR050301">
    <property type="entry name" value="NTE"/>
</dbReference>
<gene>
    <name evidence="8" type="ORF">CYMTET_18994</name>
</gene>
<feature type="region of interest" description="Disordered" evidence="6">
    <location>
        <begin position="211"/>
        <end position="230"/>
    </location>
</feature>
<dbReference type="Proteomes" id="UP001190700">
    <property type="component" value="Unassembled WGS sequence"/>
</dbReference>
<evidence type="ECO:0000256" key="6">
    <source>
        <dbReference type="SAM" id="MobiDB-lite"/>
    </source>
</evidence>
<evidence type="ECO:0000313" key="9">
    <source>
        <dbReference type="Proteomes" id="UP001190700"/>
    </source>
</evidence>
<evidence type="ECO:0000256" key="4">
    <source>
        <dbReference type="PROSITE-ProRule" id="PRU01161"/>
    </source>
</evidence>
<dbReference type="PANTHER" id="PTHR14226:SF10">
    <property type="entry name" value="TRIACYLGLYCEROL LIPASE 4-RELATED"/>
    <property type="match status" value="1"/>
</dbReference>
<sequence length="927" mass="100698">MIVIVTAGHCWSAGARHSHQVKDSIFYNMELNAKHPKEVESSTNSSRSQDQTVGQFSCFEPFRCQPIELMTKMSDAVTTRGLGAIAGGGLLATLLILSSRNRAKFQRELSMQVAGMQFRSDKRRIVGSFEETFPWSFLDIVFTPRAVWSQVKLVCWLRFAYSAFFMGSEAIAELESGLKCNVHVQSALTYKEWRKAQLALDGKQRLEKPKALSLQPAQGAESIERPSEEEFEDSLDGADALHRHIRMNLKRGGTQEGAVQSNAQALEQMMRMQNISEYKKLELLCEIRQDYGRVALLLSGGASLGYFHVGVIKLLLEQEHLPRIIAGSSAGSIFAAIVCCCASDKEILDKCDFSNYTNRRLLGFLADAETNGYDAKRPEGWAQRLRSFWRKGELLNAKVMKDFIKDHVGDLTFREAYDKTGRTLNITVVPRPATCGSASGKLQLLNYITSPHVVVWSAVLASCAIPWLFGAVELYVKDSAGEIRPAYADGATYSDGSFGCDLPIERMKQLFDVGFFIVSQVNPLSHYDIRLRKHAARTHDPLAKLLLFMQAQATCYVQNLWATGWLQRNSVLSSLVPLWIQETEGDITLLAPVTVSDLTNLLSNLELHQMNAMRDRGERAVWPSMAEIEKRCLVDFTLDRHINRLKSGSNPNDKFVVLDDSNRAEYAHRTSSICGPVSVADLKARAKAEAEACASMVAAAKAEAERGGAGGGKAERSGAAGGGRRGRRRRGGSGGRERSGEREPEAAREPGRASGRAASEAEPEPRERRAAANAEAEAAANAEAEAAANAEAEAAANAEAEAAANAEAEAAANAEAEAAANAEAEAAANAEAEARAKVEAEAAANAEAEARAKVEAEAAANAEAEARAKVEAEAAKVEAEAKAEAQTEAEAQAEDETRAQVKAEAEEGASRNLMHNSDVKPIPSNEF</sequence>
<dbReference type="InterPro" id="IPR016035">
    <property type="entry name" value="Acyl_Trfase/lysoPLipase"/>
</dbReference>
<dbReference type="GO" id="GO:0016298">
    <property type="term" value="F:lipase activity"/>
    <property type="evidence" value="ECO:0007669"/>
    <property type="project" value="UniProtKB-ARBA"/>
</dbReference>
<feature type="region of interest" description="Disordered" evidence="6">
    <location>
        <begin position="704"/>
        <end position="927"/>
    </location>
</feature>
<evidence type="ECO:0000256" key="3">
    <source>
        <dbReference type="ARBA" id="ARBA00023098"/>
    </source>
</evidence>